<dbReference type="Gene3D" id="3.40.50.1820">
    <property type="entry name" value="alpha/beta hydrolase"/>
    <property type="match status" value="1"/>
</dbReference>
<feature type="active site" description="Proton donor" evidence="3">
    <location>
        <position position="320"/>
    </location>
</feature>
<dbReference type="InterPro" id="IPR010497">
    <property type="entry name" value="Epoxide_hydro_N"/>
</dbReference>
<dbReference type="GO" id="GO:0097176">
    <property type="term" value="P:epoxide metabolic process"/>
    <property type="evidence" value="ECO:0007669"/>
    <property type="project" value="TreeGrafter"/>
</dbReference>
<accession>A0AAQ3M301</accession>
<dbReference type="PANTHER" id="PTHR21661">
    <property type="entry name" value="EPOXIDE HYDROLASE 1-RELATED"/>
    <property type="match status" value="1"/>
</dbReference>
<keyword evidence="2" id="KW-0378">Hydrolase</keyword>
<organism evidence="5 6">
    <name type="scientific">Acrodontium crateriforme</name>
    <dbReference type="NCBI Taxonomy" id="150365"/>
    <lineage>
        <taxon>Eukaryota</taxon>
        <taxon>Fungi</taxon>
        <taxon>Dikarya</taxon>
        <taxon>Ascomycota</taxon>
        <taxon>Pezizomycotina</taxon>
        <taxon>Dothideomycetes</taxon>
        <taxon>Dothideomycetidae</taxon>
        <taxon>Mycosphaerellales</taxon>
        <taxon>Teratosphaeriaceae</taxon>
        <taxon>Acrodontium</taxon>
    </lineage>
</organism>
<feature type="active site" description="Nucleophile" evidence="3">
    <location>
        <position position="198"/>
    </location>
</feature>
<dbReference type="PANTHER" id="PTHR21661:SF39">
    <property type="entry name" value="HYDROLASE, PUTATIVE (AFU_ORTHOLOGUE AFUA_3G08960)-RELATED"/>
    <property type="match status" value="1"/>
</dbReference>
<protein>
    <recommendedName>
        <fullName evidence="4">Epoxide hydrolase N-terminal domain-containing protein</fullName>
    </recommendedName>
</protein>
<gene>
    <name evidence="5" type="ORF">R9X50_00369800</name>
</gene>
<dbReference type="AlphaFoldDB" id="A0AAQ3M301"/>
<dbReference type="GO" id="GO:0004301">
    <property type="term" value="F:epoxide hydrolase activity"/>
    <property type="evidence" value="ECO:0007669"/>
    <property type="project" value="TreeGrafter"/>
</dbReference>
<dbReference type="InterPro" id="IPR029058">
    <property type="entry name" value="AB_hydrolase_fold"/>
</dbReference>
<evidence type="ECO:0000313" key="5">
    <source>
        <dbReference type="EMBL" id="WPH00867.1"/>
    </source>
</evidence>
<dbReference type="PRINTS" id="PR00412">
    <property type="entry name" value="EPOXHYDRLASE"/>
</dbReference>
<evidence type="ECO:0000256" key="2">
    <source>
        <dbReference type="ARBA" id="ARBA00022801"/>
    </source>
</evidence>
<keyword evidence="6" id="KW-1185">Reference proteome</keyword>
<dbReference type="PIRSF" id="PIRSF001112">
    <property type="entry name" value="Epoxide_hydrolase"/>
    <property type="match status" value="1"/>
</dbReference>
<evidence type="ECO:0000256" key="3">
    <source>
        <dbReference type="PIRSR" id="PIRSR001112-1"/>
    </source>
</evidence>
<evidence type="ECO:0000256" key="1">
    <source>
        <dbReference type="ARBA" id="ARBA00010088"/>
    </source>
</evidence>
<dbReference type="Pfam" id="PF06441">
    <property type="entry name" value="EHN"/>
    <property type="match status" value="1"/>
</dbReference>
<dbReference type="Proteomes" id="UP001303373">
    <property type="component" value="Chromosome 5"/>
</dbReference>
<dbReference type="SUPFAM" id="SSF53474">
    <property type="entry name" value="alpha/beta-Hydrolases"/>
    <property type="match status" value="1"/>
</dbReference>
<reference evidence="5 6" key="1">
    <citation type="submission" date="2023-11" db="EMBL/GenBank/DDBJ databases">
        <title>An acidophilic fungus is an integral part of prey digestion in a carnivorous sundew plant.</title>
        <authorList>
            <person name="Tsai I.J."/>
        </authorList>
    </citation>
    <scope>NUCLEOTIDE SEQUENCE [LARGE SCALE GENOMIC DNA]</scope>
    <source>
        <strain evidence="5">169a</strain>
    </source>
</reference>
<dbReference type="EMBL" id="CP138584">
    <property type="protein sequence ID" value="WPH00867.1"/>
    <property type="molecule type" value="Genomic_DNA"/>
</dbReference>
<dbReference type="InterPro" id="IPR016292">
    <property type="entry name" value="Epoxide_hydrolase"/>
</dbReference>
<dbReference type="InterPro" id="IPR000639">
    <property type="entry name" value="Epox_hydrolase-like"/>
</dbReference>
<name>A0AAQ3M301_9PEZI</name>
<proteinExistence type="inferred from homology"/>
<feature type="domain" description="Epoxide hydrolase N-terminal" evidence="4">
    <location>
        <begin position="14"/>
        <end position="130"/>
    </location>
</feature>
<evidence type="ECO:0000259" key="4">
    <source>
        <dbReference type="Pfam" id="PF06441"/>
    </source>
</evidence>
<comment type="similarity">
    <text evidence="1">Belongs to the peptidase S33 family.</text>
</comment>
<evidence type="ECO:0000313" key="6">
    <source>
        <dbReference type="Proteomes" id="UP001303373"/>
    </source>
</evidence>
<feature type="active site" description="Proton acceptor" evidence="3">
    <location>
        <position position="378"/>
    </location>
</feature>
<sequence>MSFADVPSRATLKPKPFKAHVSDEELNDFKQLLKLSKIGPKTYENQVADVKDYRGFGLTRDWLVKAKQEWETSYDWRKTEDRINKQPNFTVRFDDDGFTYDLHFMALFSEKADAVPLLVSHGWPGSFLEFLSVFEVLSEKYTPDTLPFHVVAPSLPGYGYSNGPSIDKDFTVEGIARVSNTLMCGLGFEDGYVAQGGDVGSFSCRVMGVNHKECKAVHLNMCFGMDKSKEFPPDTLSPEELKGLGRAQNFGELGNAYAREHGTRPATIGLVLSASPISLLAWIGEKFLQWSDQDPPTAEILDSVTLYWFTESFPRSIYPYRQFIGAAPTVFHPEPQWHLKVPLGVSWNPAELAPMPKSWIASTCDDLAWFRMHQDGGHFAAMEQPRKFVEDMEDFVKEVWPKAK</sequence>